<evidence type="ECO:0000256" key="1">
    <source>
        <dbReference type="ARBA" id="ARBA00022723"/>
    </source>
</evidence>
<dbReference type="PROSITE" id="PS00463">
    <property type="entry name" value="ZN2_CY6_FUNGAL_1"/>
    <property type="match status" value="1"/>
</dbReference>
<feature type="compositionally biased region" description="Polar residues" evidence="3">
    <location>
        <begin position="751"/>
        <end position="770"/>
    </location>
</feature>
<dbReference type="GO" id="GO:0000981">
    <property type="term" value="F:DNA-binding transcription factor activity, RNA polymerase II-specific"/>
    <property type="evidence" value="ECO:0007669"/>
    <property type="project" value="InterPro"/>
</dbReference>
<organism evidence="5 6">
    <name type="scientific">Cyclocybe aegerita</name>
    <name type="common">Black poplar mushroom</name>
    <name type="synonym">Agrocybe aegerita</name>
    <dbReference type="NCBI Taxonomy" id="1973307"/>
    <lineage>
        <taxon>Eukaryota</taxon>
        <taxon>Fungi</taxon>
        <taxon>Dikarya</taxon>
        <taxon>Basidiomycota</taxon>
        <taxon>Agaricomycotina</taxon>
        <taxon>Agaricomycetes</taxon>
        <taxon>Agaricomycetidae</taxon>
        <taxon>Agaricales</taxon>
        <taxon>Agaricineae</taxon>
        <taxon>Bolbitiaceae</taxon>
        <taxon>Cyclocybe</taxon>
    </lineage>
</organism>
<keyword evidence="2" id="KW-0539">Nucleus</keyword>
<feature type="region of interest" description="Disordered" evidence="3">
    <location>
        <begin position="14"/>
        <end position="35"/>
    </location>
</feature>
<dbReference type="SMART" id="SM00066">
    <property type="entry name" value="GAL4"/>
    <property type="match status" value="1"/>
</dbReference>
<reference evidence="5 6" key="1">
    <citation type="submission" date="2020-01" db="EMBL/GenBank/DDBJ databases">
        <authorList>
            <person name="Gupta K D."/>
        </authorList>
    </citation>
    <scope>NUCLEOTIDE SEQUENCE [LARGE SCALE GENOMIC DNA]</scope>
</reference>
<dbReference type="PROSITE" id="PS50048">
    <property type="entry name" value="ZN2_CY6_FUNGAL_2"/>
    <property type="match status" value="1"/>
</dbReference>
<feature type="domain" description="Zn(2)-C6 fungal-type" evidence="4">
    <location>
        <begin position="41"/>
        <end position="74"/>
    </location>
</feature>
<evidence type="ECO:0000256" key="3">
    <source>
        <dbReference type="SAM" id="MobiDB-lite"/>
    </source>
</evidence>
<dbReference type="AlphaFoldDB" id="A0A8S0VTY7"/>
<dbReference type="GO" id="GO:0008270">
    <property type="term" value="F:zinc ion binding"/>
    <property type="evidence" value="ECO:0007669"/>
    <property type="project" value="InterPro"/>
</dbReference>
<feature type="region of interest" description="Disordered" evidence="3">
    <location>
        <begin position="738"/>
        <end position="770"/>
    </location>
</feature>
<dbReference type="EMBL" id="CACVBS010000077">
    <property type="protein sequence ID" value="CAA7269319.1"/>
    <property type="molecule type" value="Genomic_DNA"/>
</dbReference>
<dbReference type="GO" id="GO:0006351">
    <property type="term" value="P:DNA-templated transcription"/>
    <property type="evidence" value="ECO:0007669"/>
    <property type="project" value="InterPro"/>
</dbReference>
<dbReference type="CDD" id="cd00067">
    <property type="entry name" value="GAL4"/>
    <property type="match status" value="1"/>
</dbReference>
<dbReference type="PANTHER" id="PTHR46910">
    <property type="entry name" value="TRANSCRIPTION FACTOR PDR1"/>
    <property type="match status" value="1"/>
</dbReference>
<name>A0A8S0VTY7_CYCAE</name>
<sequence length="804" mass="90399">MLWKLEFVRILSQPPHHMSSSEDEQPSHIQGRRRQERSKHACDVCRKKKARCKGPEPSSGQCANCIRAKINCTYIEPPPRRNLSKKYIASLEDRITDLDQLLRKLCPDEKIYKDWISAAMKSDSAISGACLVSDAPSRSDILFGVGALEGFANAIRAANDDDPFSQSDDEKPSTPGVVTSSDSNRFFGRSSSEVLIREAIFTKRTWVEGQSSPEGPVLRNRREEFWTPRPWEKITTERCDFTFPESDLAKDLLGLYSKHVNLHFPLLHRPSFERSLRDNLHHSNDRFGAVYLLVCSVGALFSNDPRVLFDGSDSYHSAGWKWFNQVETGRATYLSLASVYDLQLHCLAVLFLQSSSSPQSIWTMVGVSLRSAQDIGVHRQRSRTPSAEDELWKRVFWVLIFIDRFVSTCVGRPCAIQDEELDLDLPIDCDDEYWEHADPEKRFRQPPDKPSTMSGFIHLLKLMYILNCCIRGLYAPPKGDVWYHPLTVQEWKPRVLVELDSSLNKWLDSVPEHLRWDPNRANIDDFNISALLYTLYYYVQILTHRPFISSPKNLSPLPFPSLTICTNAARACARIVDVQRLRSGLGPPSVIQVSAFTSTLVLLFGIWIRKGIGDSRSAPQQDADDLELVEKCLEMLKESEERWLTAGEFLGILDELSSMADSTRHLCNKGGYSSRSCMGNGIDPSLYSATFDYPALEMAGPSSNHGDISLFQRLAMETAQQPLSPILSSLFPFTSAYPSSQGKGTAPRAPHTNNTTLFSHQGHHSNTSSCSNATAGLAEWDIYLGDSSRSGPEASANSTSRQRQ</sequence>
<keyword evidence="1" id="KW-0479">Metal-binding</keyword>
<dbReference type="Pfam" id="PF04082">
    <property type="entry name" value="Fungal_trans"/>
    <property type="match status" value="1"/>
</dbReference>
<dbReference type="InterPro" id="IPR001138">
    <property type="entry name" value="Zn2Cys6_DnaBD"/>
</dbReference>
<protein>
    <recommendedName>
        <fullName evidence="4">Zn(2)-C6 fungal-type domain-containing protein</fullName>
    </recommendedName>
</protein>
<dbReference type="GO" id="GO:0003677">
    <property type="term" value="F:DNA binding"/>
    <property type="evidence" value="ECO:0007669"/>
    <property type="project" value="InterPro"/>
</dbReference>
<dbReference type="SUPFAM" id="SSF57701">
    <property type="entry name" value="Zn2/Cys6 DNA-binding domain"/>
    <property type="match status" value="1"/>
</dbReference>
<evidence type="ECO:0000313" key="5">
    <source>
        <dbReference type="EMBL" id="CAA7269319.1"/>
    </source>
</evidence>
<dbReference type="CDD" id="cd12148">
    <property type="entry name" value="fungal_TF_MHR"/>
    <property type="match status" value="1"/>
</dbReference>
<evidence type="ECO:0000256" key="2">
    <source>
        <dbReference type="ARBA" id="ARBA00023242"/>
    </source>
</evidence>
<comment type="caution">
    <text evidence="5">The sequence shown here is derived from an EMBL/GenBank/DDBJ whole genome shotgun (WGS) entry which is preliminary data.</text>
</comment>
<dbReference type="SMART" id="SM00906">
    <property type="entry name" value="Fungal_trans"/>
    <property type="match status" value="1"/>
</dbReference>
<dbReference type="InterPro" id="IPR036864">
    <property type="entry name" value="Zn2-C6_fun-type_DNA-bd_sf"/>
</dbReference>
<dbReference type="Gene3D" id="4.10.240.10">
    <property type="entry name" value="Zn(2)-C6 fungal-type DNA-binding domain"/>
    <property type="match status" value="1"/>
</dbReference>
<dbReference type="PANTHER" id="PTHR46910:SF38">
    <property type="entry name" value="ZN(2)-C6 FUNGAL-TYPE DOMAIN-CONTAINING PROTEIN"/>
    <property type="match status" value="1"/>
</dbReference>
<evidence type="ECO:0000259" key="4">
    <source>
        <dbReference type="PROSITE" id="PS50048"/>
    </source>
</evidence>
<gene>
    <name evidence="5" type="ORF">AAE3_LOCUS11548</name>
</gene>
<dbReference type="InterPro" id="IPR007219">
    <property type="entry name" value="XnlR_reg_dom"/>
</dbReference>
<dbReference type="Pfam" id="PF00172">
    <property type="entry name" value="Zn_clus"/>
    <property type="match status" value="1"/>
</dbReference>
<feature type="region of interest" description="Disordered" evidence="3">
    <location>
        <begin position="159"/>
        <end position="182"/>
    </location>
</feature>
<accession>A0A8S0VTY7</accession>
<dbReference type="OrthoDB" id="4456959at2759"/>
<evidence type="ECO:0000313" key="6">
    <source>
        <dbReference type="Proteomes" id="UP000467700"/>
    </source>
</evidence>
<keyword evidence="6" id="KW-1185">Reference proteome</keyword>
<proteinExistence type="predicted"/>
<dbReference type="InterPro" id="IPR050987">
    <property type="entry name" value="AtrR-like"/>
</dbReference>
<dbReference type="Proteomes" id="UP000467700">
    <property type="component" value="Unassembled WGS sequence"/>
</dbReference>